<dbReference type="GO" id="GO:0004568">
    <property type="term" value="F:chitinase activity"/>
    <property type="evidence" value="ECO:0007669"/>
    <property type="project" value="InterPro"/>
</dbReference>
<dbReference type="Proteomes" id="UP000001034">
    <property type="component" value="Segment"/>
</dbReference>
<sequence>MRLHRSKDFDMAQVTDSQLLQLNGRLKNAADLAASINEAAARFSIDQSLRRLRYFVAQSFFETMSYTTWVENLTYTTPQRLVAVWPSRFTMNQADTTRAYAPSYINNPQKLAGLVYGGRMGNGVWPASNDAYTYRGRGAFHLTGQANYNQYSIFMYGDLRIVDNPDLVAEPTDAFMSAGWFWQTRGLNQLADQDAYTKATVVINGSASTVPQRLQVLNQVNQIIT</sequence>
<dbReference type="InterPro" id="IPR023346">
    <property type="entry name" value="Lysozyme-like_dom_sf"/>
</dbReference>
<dbReference type="KEGG" id="vg:6370006"/>
<feature type="domain" description="Glycoside hydrolase family 19 catalytic" evidence="1">
    <location>
        <begin position="122"/>
        <end position="188"/>
    </location>
</feature>
<dbReference type="EMBL" id="AB366653">
    <property type="protein sequence ID" value="BAG41629.1"/>
    <property type="molecule type" value="Genomic_DNA"/>
</dbReference>
<dbReference type="GO" id="GO:0016998">
    <property type="term" value="P:cell wall macromolecule catabolic process"/>
    <property type="evidence" value="ECO:0007669"/>
    <property type="project" value="InterPro"/>
</dbReference>
<name>B2ZY61_9CAUD</name>
<dbReference type="SUPFAM" id="SSF53955">
    <property type="entry name" value="Lysozyme-like"/>
    <property type="match status" value="1"/>
</dbReference>
<evidence type="ECO:0000313" key="3">
    <source>
        <dbReference type="Proteomes" id="UP000001034"/>
    </source>
</evidence>
<evidence type="ECO:0000259" key="1">
    <source>
        <dbReference type="Pfam" id="PF00182"/>
    </source>
</evidence>
<dbReference type="CAZy" id="GH19">
    <property type="family name" value="Glycoside Hydrolase Family 19"/>
</dbReference>
<evidence type="ECO:0000313" key="2">
    <source>
        <dbReference type="EMBL" id="BAG41629.1"/>
    </source>
</evidence>
<protein>
    <submittedName>
        <fullName evidence="2">Chitinase like protein</fullName>
    </submittedName>
</protein>
<dbReference type="Gene3D" id="1.10.530.10">
    <property type="match status" value="1"/>
</dbReference>
<dbReference type="GeneID" id="6370006"/>
<dbReference type="OrthoDB" id="13971at10239"/>
<organism evidence="2 3">
    <name type="scientific">Ralstonia phage phiRSL1</name>
    <dbReference type="NCBI Taxonomy" id="1980924"/>
    <lineage>
        <taxon>Viruses</taxon>
        <taxon>Duplodnaviria</taxon>
        <taxon>Heunggongvirae</taxon>
        <taxon>Uroviricota</taxon>
        <taxon>Caudoviricetes</taxon>
        <taxon>Mieseafarmvirus</taxon>
        <taxon>Mieseafarmvirus RSL1</taxon>
    </lineage>
</organism>
<proteinExistence type="predicted"/>
<dbReference type="GO" id="GO:0006032">
    <property type="term" value="P:chitin catabolic process"/>
    <property type="evidence" value="ECO:0007669"/>
    <property type="project" value="InterPro"/>
</dbReference>
<reference evidence="2 3" key="1">
    <citation type="journal article" date="2010" name="Virology">
        <title>A jumbo phage infecting the phytopathogen Ralstonia solanacearum defines a new lineage of the Myoviridae family.</title>
        <authorList>
            <person name="Yamada T."/>
            <person name="Satoh S."/>
            <person name="Ishikawa H."/>
            <person name="Fujiwara A."/>
            <person name="Kawasaki T."/>
            <person name="Fujie M."/>
            <person name="Ogata H."/>
        </authorList>
    </citation>
    <scope>NUCLEOTIDE SEQUENCE [LARGE SCALE GENOMIC DNA]</scope>
</reference>
<dbReference type="SMR" id="B2ZY61"/>
<dbReference type="RefSeq" id="YP_001950059.1">
    <property type="nucleotide sequence ID" value="NC_010811.2"/>
</dbReference>
<dbReference type="Pfam" id="PF00182">
    <property type="entry name" value="Glyco_hydro_19"/>
    <property type="match status" value="1"/>
</dbReference>
<dbReference type="InterPro" id="IPR000726">
    <property type="entry name" value="Glyco_hydro_19_cat"/>
</dbReference>
<keyword evidence="3" id="KW-1185">Reference proteome</keyword>
<accession>B2ZY61</accession>